<organism evidence="13 14">
    <name type="scientific">Ustilago trichophora</name>
    <dbReference type="NCBI Taxonomy" id="86804"/>
    <lineage>
        <taxon>Eukaryota</taxon>
        <taxon>Fungi</taxon>
        <taxon>Dikarya</taxon>
        <taxon>Basidiomycota</taxon>
        <taxon>Ustilaginomycotina</taxon>
        <taxon>Ustilaginomycetes</taxon>
        <taxon>Ustilaginales</taxon>
        <taxon>Ustilaginaceae</taxon>
        <taxon>Ustilago</taxon>
    </lineage>
</organism>
<sequence>MHQWISLPPFAPHSASLCIIIITPSLTSSRLVQIVTTDSRKGRLVSLLRSLGRADLTYTLCLHLFPTLNHLERENIRPTCHTRKLPTRSDRGSAEPSLQDTTPLPSSRTLNRLLDSLSTLNPPLVVHRSKALGQTVIWKCLVNAHPALEPHRLSTIQTRIRCQLHHTSIAAGASNIAARIHSRSIDYDDLETTLDVPAASTLGRRRSSKRQSVEMSRPLSSLSRRSSNSGTGHEDPQHRLRDAATAAANRSSMSARRHSVEIDQLANSISRASTPHGFRTEDDDEDAASRPRSRPASSLALRRYEQDGGSFIKRDGRDKGSILPPAGFFAPKKPSARNSSSNLLATAASPTPAQAGRSTTPLSFYSTGLPAAASAIDAEKTEDQAREEILDYRSISPAGYERQSGVPARAPSPWGIAGSAHSHTSSSQHVVAYGADQQAINSVPAFSPHEASDGFPSPSAQPSPHSVVRMMTSTDPLLPARAIPNAAANGAAGAGLGFNTSAAGPSESRAESSAIEQRATLPKSRSTPQTAIQAANVDSTAENKGTTIPSAKFKRGSRNYRNHKGDNRFFLGGLLMTSGDNPLPFILSYLLLLALGGLFFGFEAKWLSDNISPAVIAVFAYIWLQAVVNMGVTAFRDPGIIPRNLDPDPPCVLGDTPFEPGRHAVADPEDPLAIPVQRVLRIRNQTVKVKWCETCGTYRPPRSSHCRVCDNCVENIDHHCTYLNNCIGRRNYVQFMVFLLSSILSALYVIAFTALRLVLLTKPRSYRYPRSRGSVTAPGYDFRQALSNSPVSAVLFLLCIGAVAPLLVLFTYHVRLILLNRSTVEQIRINTARDYGEHKELELGTHGDDDAASTYGAAETNRRSRRGGAGVVRALFERFGVLKPKYKDPNPFATRSTRTNVRNAVGWRSVQLESWIDRRGVVKEDVRQRHPRAG</sequence>
<evidence type="ECO:0000256" key="10">
    <source>
        <dbReference type="SAM" id="MobiDB-lite"/>
    </source>
</evidence>
<evidence type="ECO:0000256" key="9">
    <source>
        <dbReference type="ARBA" id="ARBA00048048"/>
    </source>
</evidence>
<feature type="transmembrane region" description="Helical" evidence="11">
    <location>
        <begin position="737"/>
        <end position="759"/>
    </location>
</feature>
<feature type="compositionally biased region" description="Polar residues" evidence="10">
    <location>
        <begin position="523"/>
        <end position="549"/>
    </location>
</feature>
<feature type="domain" description="Palmitoyltransferase DHHC" evidence="12">
    <location>
        <begin position="689"/>
        <end position="828"/>
    </location>
</feature>
<dbReference type="InterPro" id="IPR039859">
    <property type="entry name" value="PFA4/ZDH16/20/ERF2-like"/>
</dbReference>
<evidence type="ECO:0000256" key="6">
    <source>
        <dbReference type="ARBA" id="ARBA00023139"/>
    </source>
</evidence>
<proteinExistence type="predicted"/>
<feature type="compositionally biased region" description="Basic and acidic residues" evidence="10">
    <location>
        <begin position="232"/>
        <end position="242"/>
    </location>
</feature>
<reference evidence="13 14" key="1">
    <citation type="submission" date="2018-03" db="EMBL/GenBank/DDBJ databases">
        <authorList>
            <person name="Guldener U."/>
        </authorList>
    </citation>
    <scope>NUCLEOTIDE SEQUENCE [LARGE SCALE GENOMIC DNA]</scope>
    <source>
        <strain evidence="13 14">NBRC100155</strain>
    </source>
</reference>
<dbReference type="Proteomes" id="UP000324022">
    <property type="component" value="Unassembled WGS sequence"/>
</dbReference>
<comment type="subcellular location">
    <subcellularLocation>
        <location evidence="1">Membrane</location>
        <topology evidence="1">Multi-pass membrane protein</topology>
    </subcellularLocation>
</comment>
<comment type="catalytic activity">
    <reaction evidence="9">
        <text>L-cysteinyl-[protein] + hexadecanoyl-CoA = S-hexadecanoyl-L-cysteinyl-[protein] + CoA</text>
        <dbReference type="Rhea" id="RHEA:36683"/>
        <dbReference type="Rhea" id="RHEA-COMP:10131"/>
        <dbReference type="Rhea" id="RHEA-COMP:11032"/>
        <dbReference type="ChEBI" id="CHEBI:29950"/>
        <dbReference type="ChEBI" id="CHEBI:57287"/>
        <dbReference type="ChEBI" id="CHEBI:57379"/>
        <dbReference type="ChEBI" id="CHEBI:74151"/>
        <dbReference type="EC" id="2.3.1.225"/>
    </reaction>
</comment>
<evidence type="ECO:0000256" key="3">
    <source>
        <dbReference type="ARBA" id="ARBA00022692"/>
    </source>
</evidence>
<evidence type="ECO:0000256" key="4">
    <source>
        <dbReference type="ARBA" id="ARBA00022989"/>
    </source>
</evidence>
<dbReference type="AlphaFoldDB" id="A0A5C3ESA1"/>
<dbReference type="GO" id="GO:0016020">
    <property type="term" value="C:membrane"/>
    <property type="evidence" value="ECO:0007669"/>
    <property type="project" value="UniProtKB-SubCell"/>
</dbReference>
<feature type="compositionally biased region" description="Low complexity" evidence="10">
    <location>
        <begin position="216"/>
        <end position="229"/>
    </location>
</feature>
<feature type="transmembrane region" description="Helical" evidence="11">
    <location>
        <begin position="583"/>
        <end position="602"/>
    </location>
</feature>
<feature type="region of interest" description="Disordered" evidence="10">
    <location>
        <begin position="499"/>
        <end position="559"/>
    </location>
</feature>
<feature type="compositionally biased region" description="Basic and acidic residues" evidence="10">
    <location>
        <begin position="302"/>
        <end position="320"/>
    </location>
</feature>
<keyword evidence="4 11" id="KW-1133">Transmembrane helix</keyword>
<keyword evidence="8" id="KW-0012">Acyltransferase</keyword>
<evidence type="ECO:0000313" key="14">
    <source>
        <dbReference type="Proteomes" id="UP000324022"/>
    </source>
</evidence>
<keyword evidence="3 11" id="KW-0812">Transmembrane</keyword>
<dbReference type="GO" id="GO:0005783">
    <property type="term" value="C:endoplasmic reticulum"/>
    <property type="evidence" value="ECO:0007669"/>
    <property type="project" value="TreeGrafter"/>
</dbReference>
<dbReference type="PROSITE" id="PS50216">
    <property type="entry name" value="DHHC"/>
    <property type="match status" value="1"/>
</dbReference>
<evidence type="ECO:0000256" key="7">
    <source>
        <dbReference type="ARBA" id="ARBA00023288"/>
    </source>
</evidence>
<evidence type="ECO:0000256" key="5">
    <source>
        <dbReference type="ARBA" id="ARBA00023136"/>
    </source>
</evidence>
<name>A0A5C3ESA1_9BASI</name>
<keyword evidence="14" id="KW-1185">Reference proteome</keyword>
<evidence type="ECO:0000259" key="12">
    <source>
        <dbReference type="Pfam" id="PF01529"/>
    </source>
</evidence>
<keyword evidence="6" id="KW-0564">Palmitate</keyword>
<evidence type="ECO:0000256" key="11">
    <source>
        <dbReference type="SAM" id="Phobius"/>
    </source>
</evidence>
<feature type="transmembrane region" description="Helical" evidence="11">
    <location>
        <begin position="791"/>
        <end position="812"/>
    </location>
</feature>
<feature type="region of interest" description="Disordered" evidence="10">
    <location>
        <begin position="445"/>
        <end position="467"/>
    </location>
</feature>
<dbReference type="InterPro" id="IPR001594">
    <property type="entry name" value="Palmitoyltrfase_DHHC"/>
</dbReference>
<feature type="compositionally biased region" description="Low complexity" evidence="10">
    <location>
        <begin position="336"/>
        <end position="351"/>
    </location>
</feature>
<feature type="region of interest" description="Disordered" evidence="10">
    <location>
        <begin position="201"/>
        <end position="360"/>
    </location>
</feature>
<dbReference type="GO" id="GO:0006612">
    <property type="term" value="P:protein targeting to membrane"/>
    <property type="evidence" value="ECO:0007669"/>
    <property type="project" value="TreeGrafter"/>
</dbReference>
<dbReference type="PANTHER" id="PTHR22883">
    <property type="entry name" value="ZINC FINGER DHHC DOMAIN CONTAINING PROTEIN"/>
    <property type="match status" value="1"/>
</dbReference>
<protein>
    <submittedName>
        <fullName evidence="13">Related to ERF2 - subunit of a palmitoyltransferase</fullName>
    </submittedName>
</protein>
<evidence type="ECO:0000256" key="1">
    <source>
        <dbReference type="ARBA" id="ARBA00004141"/>
    </source>
</evidence>
<feature type="region of interest" description="Disordered" evidence="10">
    <location>
        <begin position="400"/>
        <end position="422"/>
    </location>
</feature>
<keyword evidence="5 11" id="KW-0472">Membrane</keyword>
<dbReference type="OrthoDB" id="9909019at2759"/>
<dbReference type="GO" id="GO:0005794">
    <property type="term" value="C:Golgi apparatus"/>
    <property type="evidence" value="ECO:0007669"/>
    <property type="project" value="TreeGrafter"/>
</dbReference>
<feature type="compositionally biased region" description="Low complexity" evidence="10">
    <location>
        <begin position="243"/>
        <end position="254"/>
    </location>
</feature>
<gene>
    <name evidence="13" type="ORF">UTRI_05825_B</name>
</gene>
<dbReference type="PANTHER" id="PTHR22883:SF488">
    <property type="entry name" value="PALMITOYLTRANSFERASE"/>
    <property type="match status" value="1"/>
</dbReference>
<accession>A0A5C3ESA1</accession>
<dbReference type="EMBL" id="OOIN01000048">
    <property type="protein sequence ID" value="SPO32676.1"/>
    <property type="molecule type" value="Genomic_DNA"/>
</dbReference>
<feature type="transmembrane region" description="Helical" evidence="11">
    <location>
        <begin position="614"/>
        <end position="635"/>
    </location>
</feature>
<feature type="compositionally biased region" description="Polar residues" evidence="10">
    <location>
        <begin position="96"/>
        <end position="105"/>
    </location>
</feature>
<evidence type="ECO:0000313" key="13">
    <source>
        <dbReference type="EMBL" id="SPO32676.1"/>
    </source>
</evidence>
<dbReference type="Pfam" id="PF01529">
    <property type="entry name" value="DHHC"/>
    <property type="match status" value="1"/>
</dbReference>
<evidence type="ECO:0000256" key="2">
    <source>
        <dbReference type="ARBA" id="ARBA00022679"/>
    </source>
</evidence>
<keyword evidence="7" id="KW-0449">Lipoprotein</keyword>
<keyword evidence="2 13" id="KW-0808">Transferase</keyword>
<dbReference type="GO" id="GO:0019706">
    <property type="term" value="F:protein-cysteine S-palmitoyltransferase activity"/>
    <property type="evidence" value="ECO:0007669"/>
    <property type="project" value="UniProtKB-EC"/>
</dbReference>
<evidence type="ECO:0000256" key="8">
    <source>
        <dbReference type="ARBA" id="ARBA00023315"/>
    </source>
</evidence>
<feature type="region of interest" description="Disordered" evidence="10">
    <location>
        <begin position="79"/>
        <end position="105"/>
    </location>
</feature>